<sequence>MSFSVIVGASSVGTATANLLASTGEQVKLVTRRGTGPVHPLIDRVAVDATDPERLTAISQGASAIYCCASPAYDHWPTDWPPLFEAMMTAAERTGAVLASYSNLYGYGQVNGAMSEDTPLVATHPKLRVRADLWREALRRHRAGRLKLTEIRASDHIPPNSLFALALAKPLLEGKRVISPVPIDVARSWTSVNDSAKLLVKVAQDPEAWGKAWHVPTNPPMTARQLLDRFAQLNGLPSARVTVLPHAGLVAAGLFVPMLREMRITYYQFDRPFIIDAQRAVNAFGFTPEPLDVVLRETAEMLSKSS</sequence>
<evidence type="ECO:0000313" key="2">
    <source>
        <dbReference type="EMBL" id="CAH2405313.1"/>
    </source>
</evidence>
<dbReference type="EMBL" id="CAKXZT010000142">
    <property type="protein sequence ID" value="CAH2405313.1"/>
    <property type="molecule type" value="Genomic_DNA"/>
</dbReference>
<dbReference type="Proteomes" id="UP001153050">
    <property type="component" value="Unassembled WGS sequence"/>
</dbReference>
<comment type="caution">
    <text evidence="2">The sequence shown here is derived from an EMBL/GenBank/DDBJ whole genome shotgun (WGS) entry which is preliminary data.</text>
</comment>
<keyword evidence="3" id="KW-1185">Reference proteome</keyword>
<evidence type="ECO:0000259" key="1">
    <source>
        <dbReference type="Pfam" id="PF01370"/>
    </source>
</evidence>
<proteinExistence type="predicted"/>
<accession>A0ABM9E838</accession>
<dbReference type="InterPro" id="IPR001509">
    <property type="entry name" value="Epimerase_deHydtase"/>
</dbReference>
<dbReference type="RefSeq" id="WP_254020338.1">
    <property type="nucleotide sequence ID" value="NZ_CAKXZT010000142.1"/>
</dbReference>
<dbReference type="InterPro" id="IPR036291">
    <property type="entry name" value="NAD(P)-bd_dom_sf"/>
</dbReference>
<name>A0ABM9E838_9HYPH</name>
<gene>
    <name evidence="2" type="ORF">MES5069_460073</name>
</gene>
<dbReference type="SUPFAM" id="SSF51735">
    <property type="entry name" value="NAD(P)-binding Rossmann-fold domains"/>
    <property type="match status" value="1"/>
</dbReference>
<protein>
    <submittedName>
        <fullName evidence="2">Nucleoside-diphosphate-sugar epimerase</fullName>
    </submittedName>
</protein>
<feature type="domain" description="NAD-dependent epimerase/dehydratase" evidence="1">
    <location>
        <begin position="7"/>
        <end position="208"/>
    </location>
</feature>
<dbReference type="Pfam" id="PF01370">
    <property type="entry name" value="Epimerase"/>
    <property type="match status" value="1"/>
</dbReference>
<reference evidence="2 3" key="1">
    <citation type="submission" date="2022-03" db="EMBL/GenBank/DDBJ databases">
        <authorList>
            <person name="Brunel B."/>
        </authorList>
    </citation>
    <scope>NUCLEOTIDE SEQUENCE [LARGE SCALE GENOMIC DNA]</scope>
    <source>
        <strain evidence="2">STM5069sample</strain>
    </source>
</reference>
<organism evidence="2 3">
    <name type="scientific">Mesorhizobium escarrei</name>
    <dbReference type="NCBI Taxonomy" id="666018"/>
    <lineage>
        <taxon>Bacteria</taxon>
        <taxon>Pseudomonadati</taxon>
        <taxon>Pseudomonadota</taxon>
        <taxon>Alphaproteobacteria</taxon>
        <taxon>Hyphomicrobiales</taxon>
        <taxon>Phyllobacteriaceae</taxon>
        <taxon>Mesorhizobium</taxon>
    </lineage>
</organism>
<evidence type="ECO:0000313" key="3">
    <source>
        <dbReference type="Proteomes" id="UP001153050"/>
    </source>
</evidence>
<dbReference type="Gene3D" id="3.40.50.720">
    <property type="entry name" value="NAD(P)-binding Rossmann-like Domain"/>
    <property type="match status" value="1"/>
</dbReference>